<dbReference type="GO" id="GO:0006412">
    <property type="term" value="P:translation"/>
    <property type="evidence" value="ECO:0007669"/>
    <property type="project" value="InterPro"/>
</dbReference>
<dbReference type="eggNOG" id="COG1841">
    <property type="taxonomic scope" value="Bacteria"/>
</dbReference>
<dbReference type="GO" id="GO:0015934">
    <property type="term" value="C:large ribosomal subunit"/>
    <property type="evidence" value="ECO:0007669"/>
    <property type="project" value="InterPro"/>
</dbReference>
<name>A0A0H4WYM6_9BACT</name>
<dbReference type="HAMAP" id="MF_01371_B">
    <property type="entry name" value="Ribosomal_uL30_B"/>
    <property type="match status" value="1"/>
</dbReference>
<evidence type="ECO:0000259" key="6">
    <source>
        <dbReference type="Pfam" id="PF00327"/>
    </source>
</evidence>
<dbReference type="EMBL" id="CP012109">
    <property type="protein sequence ID" value="AKQ66718.1"/>
    <property type="molecule type" value="Genomic_DNA"/>
</dbReference>
<comment type="similarity">
    <text evidence="1">Belongs to the universal ribosomal protein uL30 family.</text>
</comment>
<organism evidence="7 8">
    <name type="scientific">Pseudomyxococcus hansupus</name>
    <dbReference type="NCBI Taxonomy" id="1297742"/>
    <lineage>
        <taxon>Bacteria</taxon>
        <taxon>Pseudomonadati</taxon>
        <taxon>Myxococcota</taxon>
        <taxon>Myxococcia</taxon>
        <taxon>Myxococcales</taxon>
        <taxon>Cystobacterineae</taxon>
        <taxon>Myxococcaceae</taxon>
        <taxon>Pseudomyxococcus</taxon>
    </lineage>
</organism>
<sequence length="89" mass="9957">MALKVKLVKSFAGASSDMLDTIRGLGLKKFGEERILKDTPAIRGMWFKVKHLVTLENVSGEAPTPKRRKPAKVALRERAIAYQVKQHQA</sequence>
<dbReference type="RefSeq" id="WP_002633590.1">
    <property type="nucleotide sequence ID" value="NZ_CP012109.1"/>
</dbReference>
<dbReference type="InterPro" id="IPR005996">
    <property type="entry name" value="Ribosomal_uL30_bac-type"/>
</dbReference>
<dbReference type="Gene3D" id="3.30.1390.20">
    <property type="entry name" value="Ribosomal protein L30, ferredoxin-like fold domain"/>
    <property type="match status" value="1"/>
</dbReference>
<accession>A0A0H4WYM6</accession>
<evidence type="ECO:0000313" key="8">
    <source>
        <dbReference type="Proteomes" id="UP000009026"/>
    </source>
</evidence>
<evidence type="ECO:0000256" key="2">
    <source>
        <dbReference type="ARBA" id="ARBA00011838"/>
    </source>
</evidence>
<dbReference type="AlphaFoldDB" id="A0A0H4WYM6"/>
<dbReference type="NCBIfam" id="TIGR01308">
    <property type="entry name" value="rpmD_bact"/>
    <property type="match status" value="1"/>
</dbReference>
<keyword evidence="3 7" id="KW-0689">Ribosomal protein</keyword>
<proteinExistence type="inferred from homology"/>
<evidence type="ECO:0000256" key="4">
    <source>
        <dbReference type="ARBA" id="ARBA00023274"/>
    </source>
</evidence>
<dbReference type="Proteomes" id="UP000009026">
    <property type="component" value="Chromosome"/>
</dbReference>
<evidence type="ECO:0000256" key="3">
    <source>
        <dbReference type="ARBA" id="ARBA00022980"/>
    </source>
</evidence>
<reference evidence="7 8" key="1">
    <citation type="journal article" date="2016" name="PLoS ONE">
        <title>Complete Genome Sequence and Comparative Genomics of a Novel Myxobacterium Myxococcus hansupus.</title>
        <authorList>
            <person name="Sharma G."/>
            <person name="Narwani T."/>
            <person name="Subramanian S."/>
        </authorList>
    </citation>
    <scope>NUCLEOTIDE SEQUENCE [LARGE SCALE GENOMIC DNA]</scope>
    <source>
        <strain evidence="8">mixupus</strain>
    </source>
</reference>
<dbReference type="CDD" id="cd01658">
    <property type="entry name" value="Ribosomal_L30"/>
    <property type="match status" value="1"/>
</dbReference>
<dbReference type="SUPFAM" id="SSF55129">
    <property type="entry name" value="Ribosomal protein L30p/L7e"/>
    <property type="match status" value="1"/>
</dbReference>
<dbReference type="STRING" id="1297742.A176_003630"/>
<dbReference type="InterPro" id="IPR036919">
    <property type="entry name" value="Ribo_uL30_ferredoxin-like_sf"/>
</dbReference>
<gene>
    <name evidence="7" type="ORF">A176_003630</name>
</gene>
<feature type="domain" description="Large ribosomal subunit protein uL30-like ferredoxin-like fold" evidence="6">
    <location>
        <begin position="3"/>
        <end position="53"/>
    </location>
</feature>
<dbReference type="Pfam" id="PF00327">
    <property type="entry name" value="Ribosomal_L30"/>
    <property type="match status" value="1"/>
</dbReference>
<keyword evidence="8" id="KW-1185">Reference proteome</keyword>
<evidence type="ECO:0000313" key="7">
    <source>
        <dbReference type="EMBL" id="AKQ66718.1"/>
    </source>
</evidence>
<dbReference type="GO" id="GO:0003735">
    <property type="term" value="F:structural constituent of ribosome"/>
    <property type="evidence" value="ECO:0007669"/>
    <property type="project" value="InterPro"/>
</dbReference>
<evidence type="ECO:0000256" key="1">
    <source>
        <dbReference type="ARBA" id="ARBA00007594"/>
    </source>
</evidence>
<evidence type="ECO:0000256" key="5">
    <source>
        <dbReference type="ARBA" id="ARBA00035492"/>
    </source>
</evidence>
<dbReference type="InterPro" id="IPR016082">
    <property type="entry name" value="Ribosomal_uL30_ferredoxin-like"/>
</dbReference>
<dbReference type="OrthoDB" id="9812790at2"/>
<protein>
    <recommendedName>
        <fullName evidence="5">50S ribosomal protein L30</fullName>
    </recommendedName>
</protein>
<comment type="subunit">
    <text evidence="2">Part of the 50S ribosomal subunit.</text>
</comment>
<dbReference type="PATRIC" id="fig|1297742.4.peg.3663"/>
<keyword evidence="4" id="KW-0687">Ribonucleoprotein</keyword>
<dbReference type="KEGG" id="mym:A176_003630"/>